<feature type="compositionally biased region" description="Polar residues" evidence="1">
    <location>
        <begin position="1"/>
        <end position="20"/>
    </location>
</feature>
<evidence type="ECO:0000313" key="2">
    <source>
        <dbReference type="EMBL" id="TWI87603.1"/>
    </source>
</evidence>
<keyword evidence="3" id="KW-1185">Reference proteome</keyword>
<feature type="region of interest" description="Disordered" evidence="1">
    <location>
        <begin position="1"/>
        <end position="34"/>
    </location>
</feature>
<evidence type="ECO:0000313" key="3">
    <source>
        <dbReference type="Proteomes" id="UP000320593"/>
    </source>
</evidence>
<reference evidence="2 3" key="1">
    <citation type="submission" date="2019-07" db="EMBL/GenBank/DDBJ databases">
        <title>Genomic Encyclopedia of Archaeal and Bacterial Type Strains, Phase II (KMG-II): from individual species to whole genera.</title>
        <authorList>
            <person name="Goeker M."/>
        </authorList>
    </citation>
    <scope>NUCLEOTIDE SEQUENCE [LARGE SCALE GENOMIC DNA]</scope>
    <source>
        <strain evidence="2 3">ATCC BAA-252</strain>
    </source>
</reference>
<dbReference type="InterPro" id="IPR046083">
    <property type="entry name" value="DUF6101"/>
</dbReference>
<name>A0A562T2G5_9HYPH</name>
<dbReference type="AlphaFoldDB" id="A0A562T2G5"/>
<proteinExistence type="predicted"/>
<dbReference type="Pfam" id="PF19596">
    <property type="entry name" value="DUF6101"/>
    <property type="match status" value="1"/>
</dbReference>
<evidence type="ECO:0000256" key="1">
    <source>
        <dbReference type="SAM" id="MobiDB-lite"/>
    </source>
</evidence>
<dbReference type="EMBL" id="VLLF01000004">
    <property type="protein sequence ID" value="TWI87603.1"/>
    <property type="molecule type" value="Genomic_DNA"/>
</dbReference>
<organism evidence="2 3">
    <name type="scientific">Roseibium hamelinense</name>
    <dbReference type="NCBI Taxonomy" id="150831"/>
    <lineage>
        <taxon>Bacteria</taxon>
        <taxon>Pseudomonadati</taxon>
        <taxon>Pseudomonadota</taxon>
        <taxon>Alphaproteobacteria</taxon>
        <taxon>Hyphomicrobiales</taxon>
        <taxon>Stappiaceae</taxon>
        <taxon>Roseibium</taxon>
    </lineage>
</organism>
<gene>
    <name evidence="2" type="ORF">JM93_02170</name>
</gene>
<protein>
    <submittedName>
        <fullName evidence="2">Uncharacterized protein</fullName>
    </submittedName>
</protein>
<comment type="caution">
    <text evidence="2">The sequence shown here is derived from an EMBL/GenBank/DDBJ whole genome shotgun (WGS) entry which is preliminary data.</text>
</comment>
<accession>A0A562T2G5</accession>
<sequence>MRRQTANDWSFTSGVSNKNPLTPEDLPVNFVSQPGSGGTNTHGSYVVSLDKDGACFRPVTSDNQGTLVIPTKVFDGVMVEVKPGTLPGSVCAKLILKHSDDTLSVVLCETDRPEDLASAWPAWSKALGLPMLVRDLGGRIKPIEAFQAEKTGAPHARRKLSMLTGRRPRFLVRRKTGNAERSIKSYKGEREIIARS</sequence>
<dbReference type="Proteomes" id="UP000320593">
    <property type="component" value="Unassembled WGS sequence"/>
</dbReference>